<comment type="caution">
    <text evidence="1">The sequence shown here is derived from an EMBL/GenBank/DDBJ whole genome shotgun (WGS) entry which is preliminary data.</text>
</comment>
<dbReference type="Proteomes" id="UP000735302">
    <property type="component" value="Unassembled WGS sequence"/>
</dbReference>
<proteinExistence type="predicted"/>
<dbReference type="AlphaFoldDB" id="A0AAV3YNV2"/>
<gene>
    <name evidence="1" type="ORF">PoB_001074800</name>
</gene>
<dbReference type="EMBL" id="BLXT01001286">
    <property type="protein sequence ID" value="GFN84242.1"/>
    <property type="molecule type" value="Genomic_DNA"/>
</dbReference>
<organism evidence="1 2">
    <name type="scientific">Plakobranchus ocellatus</name>
    <dbReference type="NCBI Taxonomy" id="259542"/>
    <lineage>
        <taxon>Eukaryota</taxon>
        <taxon>Metazoa</taxon>
        <taxon>Spiralia</taxon>
        <taxon>Lophotrochozoa</taxon>
        <taxon>Mollusca</taxon>
        <taxon>Gastropoda</taxon>
        <taxon>Heterobranchia</taxon>
        <taxon>Euthyneura</taxon>
        <taxon>Panpulmonata</taxon>
        <taxon>Sacoglossa</taxon>
        <taxon>Placobranchoidea</taxon>
        <taxon>Plakobranchidae</taxon>
        <taxon>Plakobranchus</taxon>
    </lineage>
</organism>
<name>A0AAV3YNV2_9GAST</name>
<reference evidence="1 2" key="1">
    <citation type="journal article" date="2021" name="Elife">
        <title>Chloroplast acquisition without the gene transfer in kleptoplastic sea slugs, Plakobranchus ocellatus.</title>
        <authorList>
            <person name="Maeda T."/>
            <person name="Takahashi S."/>
            <person name="Yoshida T."/>
            <person name="Shimamura S."/>
            <person name="Takaki Y."/>
            <person name="Nagai Y."/>
            <person name="Toyoda A."/>
            <person name="Suzuki Y."/>
            <person name="Arimoto A."/>
            <person name="Ishii H."/>
            <person name="Satoh N."/>
            <person name="Nishiyama T."/>
            <person name="Hasebe M."/>
            <person name="Maruyama T."/>
            <person name="Minagawa J."/>
            <person name="Obokata J."/>
            <person name="Shigenobu S."/>
        </authorList>
    </citation>
    <scope>NUCLEOTIDE SEQUENCE [LARGE SCALE GENOMIC DNA]</scope>
</reference>
<keyword evidence="2" id="KW-1185">Reference proteome</keyword>
<sequence>MERTPITVCPAVVSGVLYNYKLDNLLCSSVVSLPDQLDTTPCSPDDLSHLNACPTAVGHKAPRKASLALTSRGHHRSFNCLGLVQSGG</sequence>
<evidence type="ECO:0000313" key="2">
    <source>
        <dbReference type="Proteomes" id="UP000735302"/>
    </source>
</evidence>
<evidence type="ECO:0000313" key="1">
    <source>
        <dbReference type="EMBL" id="GFN84242.1"/>
    </source>
</evidence>
<protein>
    <submittedName>
        <fullName evidence="1">Uncharacterized protein</fullName>
    </submittedName>
</protein>
<accession>A0AAV3YNV2</accession>